<gene>
    <name evidence="2" type="ORF">MtrunA17_Chr7g0261741</name>
</gene>
<proteinExistence type="predicted"/>
<keyword evidence="1" id="KW-0472">Membrane</keyword>
<sequence length="63" mass="7652">MNEDFGVKKKNGYGEEEEWLWRKKRTGELWGRRIQRLYNGHVRVFIFIFFVLKIHVGCSYGTK</sequence>
<feature type="transmembrane region" description="Helical" evidence="1">
    <location>
        <begin position="42"/>
        <end position="62"/>
    </location>
</feature>
<evidence type="ECO:0000313" key="2">
    <source>
        <dbReference type="EMBL" id="RHN48248.1"/>
    </source>
</evidence>
<dbReference type="AlphaFoldDB" id="A0A396H633"/>
<keyword evidence="1" id="KW-0812">Transmembrane</keyword>
<evidence type="ECO:0008006" key="3">
    <source>
        <dbReference type="Google" id="ProtNLM"/>
    </source>
</evidence>
<accession>A0A396H633</accession>
<dbReference type="Gramene" id="rna42943">
    <property type="protein sequence ID" value="RHN48248.1"/>
    <property type="gene ID" value="gene42943"/>
</dbReference>
<name>A0A396H633_MEDTR</name>
<comment type="caution">
    <text evidence="2">The sequence shown here is derived from an EMBL/GenBank/DDBJ whole genome shotgun (WGS) entry which is preliminary data.</text>
</comment>
<keyword evidence="1" id="KW-1133">Transmembrane helix</keyword>
<dbReference type="EMBL" id="PSQE01000007">
    <property type="protein sequence ID" value="RHN48248.1"/>
    <property type="molecule type" value="Genomic_DNA"/>
</dbReference>
<reference evidence="2" key="1">
    <citation type="journal article" date="2018" name="Nat. Plants">
        <title>Whole-genome landscape of Medicago truncatula symbiotic genes.</title>
        <authorList>
            <person name="Pecrix Y."/>
            <person name="Gamas P."/>
            <person name="Carrere S."/>
        </authorList>
    </citation>
    <scope>NUCLEOTIDE SEQUENCE</scope>
    <source>
        <tissue evidence="2">Leaves</tissue>
    </source>
</reference>
<protein>
    <recommendedName>
        <fullName evidence="3">Transmembrane protein</fullName>
    </recommendedName>
</protein>
<dbReference type="Proteomes" id="UP000265566">
    <property type="component" value="Chromosome 7"/>
</dbReference>
<evidence type="ECO:0000256" key="1">
    <source>
        <dbReference type="SAM" id="Phobius"/>
    </source>
</evidence>
<organism evidence="2">
    <name type="scientific">Medicago truncatula</name>
    <name type="common">Barrel medic</name>
    <name type="synonym">Medicago tribuloides</name>
    <dbReference type="NCBI Taxonomy" id="3880"/>
    <lineage>
        <taxon>Eukaryota</taxon>
        <taxon>Viridiplantae</taxon>
        <taxon>Streptophyta</taxon>
        <taxon>Embryophyta</taxon>
        <taxon>Tracheophyta</taxon>
        <taxon>Spermatophyta</taxon>
        <taxon>Magnoliopsida</taxon>
        <taxon>eudicotyledons</taxon>
        <taxon>Gunneridae</taxon>
        <taxon>Pentapetalae</taxon>
        <taxon>rosids</taxon>
        <taxon>fabids</taxon>
        <taxon>Fabales</taxon>
        <taxon>Fabaceae</taxon>
        <taxon>Papilionoideae</taxon>
        <taxon>50 kb inversion clade</taxon>
        <taxon>NPAAA clade</taxon>
        <taxon>Hologalegina</taxon>
        <taxon>IRL clade</taxon>
        <taxon>Trifolieae</taxon>
        <taxon>Medicago</taxon>
    </lineage>
</organism>